<evidence type="ECO:0000313" key="2">
    <source>
        <dbReference type="EMBL" id="CAF0711287.1"/>
    </source>
</evidence>
<name>A0A813MD62_9BILA</name>
<dbReference type="OrthoDB" id="10072194at2759"/>
<keyword evidence="3" id="KW-1185">Reference proteome</keyword>
<feature type="region of interest" description="Disordered" evidence="1">
    <location>
        <begin position="232"/>
        <end position="283"/>
    </location>
</feature>
<feature type="compositionally biased region" description="Polar residues" evidence="1">
    <location>
        <begin position="269"/>
        <end position="283"/>
    </location>
</feature>
<dbReference type="EMBL" id="CAJNOC010000063">
    <property type="protein sequence ID" value="CAF0711287.1"/>
    <property type="molecule type" value="Genomic_DNA"/>
</dbReference>
<reference evidence="2" key="1">
    <citation type="submission" date="2021-02" db="EMBL/GenBank/DDBJ databases">
        <authorList>
            <person name="Nowell W R."/>
        </authorList>
    </citation>
    <scope>NUCLEOTIDE SEQUENCE</scope>
    <source>
        <strain evidence="2">Ploen Becks lab</strain>
    </source>
</reference>
<comment type="caution">
    <text evidence="2">The sequence shown here is derived from an EMBL/GenBank/DDBJ whole genome shotgun (WGS) entry which is preliminary data.</text>
</comment>
<gene>
    <name evidence="2" type="ORF">OXX778_LOCUS1086</name>
</gene>
<protein>
    <submittedName>
        <fullName evidence="2">Uncharacterized protein</fullName>
    </submittedName>
</protein>
<dbReference type="Proteomes" id="UP000663879">
    <property type="component" value="Unassembled WGS sequence"/>
</dbReference>
<accession>A0A813MD62</accession>
<dbReference type="AlphaFoldDB" id="A0A813MD62"/>
<proteinExistence type="predicted"/>
<feature type="compositionally biased region" description="Low complexity" evidence="1">
    <location>
        <begin position="245"/>
        <end position="268"/>
    </location>
</feature>
<organism evidence="2 3">
    <name type="scientific">Brachionus calyciflorus</name>
    <dbReference type="NCBI Taxonomy" id="104777"/>
    <lineage>
        <taxon>Eukaryota</taxon>
        <taxon>Metazoa</taxon>
        <taxon>Spiralia</taxon>
        <taxon>Gnathifera</taxon>
        <taxon>Rotifera</taxon>
        <taxon>Eurotatoria</taxon>
        <taxon>Monogononta</taxon>
        <taxon>Pseudotrocha</taxon>
        <taxon>Ploima</taxon>
        <taxon>Brachionidae</taxon>
        <taxon>Brachionus</taxon>
    </lineage>
</organism>
<evidence type="ECO:0000256" key="1">
    <source>
        <dbReference type="SAM" id="MobiDB-lite"/>
    </source>
</evidence>
<evidence type="ECO:0000313" key="3">
    <source>
        <dbReference type="Proteomes" id="UP000663879"/>
    </source>
</evidence>
<sequence length="365" mass="40522">MAYFGNYNAPQMSSVQQVYQSYPPTTGLASYGGASAYRVPTQPNYYTGQSFSTTSDNDNYGLPVAGYGNSGYNTGYQTYGANISSYGGQNYATDSYGYAQQGDYTQTYPRTEEMTPQIEAAYEAATTQRRQPVIKRQVITVPGAPGKVQQIVRRLPTPTPDIVERVFVVKPQRDVVNLVIERPGTPPAQYKDRTIIGKPRKPLINPLVVRVASRSYPASNYYQQQQYVQALPAPTSGGQTSSYNYQQAQPTTSQTQQPTMSSQQYQQAGLSQTRLSQASQTQLNQPRQSFVVAPVQYDESQQQQQQPSVSQQQQALSGQYNYSVAYPAQQQQQQIGYGTTGYAANYQTQGYGSYPTSPYQYNMAY</sequence>